<evidence type="ECO:0000313" key="9">
    <source>
        <dbReference type="Proteomes" id="UP000233524"/>
    </source>
</evidence>
<gene>
    <name evidence="8" type="ORF">jhhlp_000492</name>
</gene>
<dbReference type="PANTHER" id="PTHR30618:SF0">
    <property type="entry name" value="PURINE-URACIL PERMEASE NCS1"/>
    <property type="match status" value="1"/>
</dbReference>
<feature type="transmembrane region" description="Helical" evidence="7">
    <location>
        <begin position="173"/>
        <end position="190"/>
    </location>
</feature>
<dbReference type="VEuPathDB" id="FungiDB:jhhlp_000492"/>
<proteinExistence type="inferred from homology"/>
<dbReference type="InterPro" id="IPR045225">
    <property type="entry name" value="Uracil/uridine/allantoin_perm"/>
</dbReference>
<evidence type="ECO:0000256" key="7">
    <source>
        <dbReference type="SAM" id="Phobius"/>
    </source>
</evidence>
<feature type="transmembrane region" description="Helical" evidence="7">
    <location>
        <begin position="480"/>
        <end position="499"/>
    </location>
</feature>
<evidence type="ECO:0000256" key="1">
    <source>
        <dbReference type="ARBA" id="ARBA00004141"/>
    </source>
</evidence>
<organism evidence="8 9">
    <name type="scientific">Lomentospora prolificans</name>
    <dbReference type="NCBI Taxonomy" id="41688"/>
    <lineage>
        <taxon>Eukaryota</taxon>
        <taxon>Fungi</taxon>
        <taxon>Dikarya</taxon>
        <taxon>Ascomycota</taxon>
        <taxon>Pezizomycotina</taxon>
        <taxon>Sordariomycetes</taxon>
        <taxon>Hypocreomycetidae</taxon>
        <taxon>Microascales</taxon>
        <taxon>Microascaceae</taxon>
        <taxon>Lomentospora</taxon>
    </lineage>
</organism>
<feature type="transmembrane region" description="Helical" evidence="7">
    <location>
        <begin position="368"/>
        <end position="389"/>
    </location>
</feature>
<keyword evidence="3 7" id="KW-0812">Transmembrane</keyword>
<feature type="transmembrane region" description="Helical" evidence="7">
    <location>
        <begin position="440"/>
        <end position="460"/>
    </location>
</feature>
<evidence type="ECO:0000256" key="2">
    <source>
        <dbReference type="ARBA" id="ARBA00008974"/>
    </source>
</evidence>
<dbReference type="Gene3D" id="1.10.4160.10">
    <property type="entry name" value="Hydantoin permease"/>
    <property type="match status" value="1"/>
</dbReference>
<keyword evidence="4 7" id="KW-1133">Transmembrane helix</keyword>
<sequence>MSFLNPQRMRERLRPHLKLAVPFEAGIYANSPRWSNKDLDPIPPEKQTWGAVDYWAYWVSDMLAPPLASTVSSVMFLGFTARETIPIVFFGFAICSVVVTLTGKMGATYNIPFPVIVRSVFGMYGSYPAICIRAFVALMWTAILTVQAGAFLQRCLEAIWPSFINFPNHLPESANVTSAGLLCIFLYWFLQTGLALMPIEKLRVLFLVKGAIVPPTFLALFLWAVIVTKGGGPLVTGKMDITSTYMGTAYSALTGLNVIIGLFSSMAVNMPDFGRFSKNRLAGGHQIMALPLIGTLGALTPIFVTSANQAIWGEFEWYMPAVIANFDSRAAKFFTAFSFMIATIGNQIAAGSYPFSNDISGIWPKYINVFRATLFISIFCIVSTPWNIIQNAGGLLAFLSGYSCLMGPMAGVMVVDYYIIKQKKLNIHAMYQDGPEGIYWYSYGFNFRAWIAFFVGVAPLMPGFAKSIDPSIEVGGAWKIYSFAWLYGFTTTSLVYFAINKWIWPQTVSLVEEAVYPPQKGERASDIEIEGESLDGKSGARMGETEKEIV</sequence>
<evidence type="ECO:0000313" key="8">
    <source>
        <dbReference type="EMBL" id="PKS13150.1"/>
    </source>
</evidence>
<dbReference type="AlphaFoldDB" id="A0A2N3NL31"/>
<feature type="transmembrane region" description="Helical" evidence="7">
    <location>
        <begin position="202"/>
        <end position="227"/>
    </location>
</feature>
<evidence type="ECO:0000256" key="5">
    <source>
        <dbReference type="ARBA" id="ARBA00023136"/>
    </source>
</evidence>
<dbReference type="InterPro" id="IPR001248">
    <property type="entry name" value="Pur-cyt_permease"/>
</dbReference>
<dbReference type="InParanoid" id="A0A2N3NL31"/>
<comment type="subcellular location">
    <subcellularLocation>
        <location evidence="1">Membrane</location>
        <topology evidence="1">Multi-pass membrane protein</topology>
    </subcellularLocation>
</comment>
<evidence type="ECO:0000256" key="4">
    <source>
        <dbReference type="ARBA" id="ARBA00022989"/>
    </source>
</evidence>
<feature type="transmembrane region" description="Helical" evidence="7">
    <location>
        <begin position="333"/>
        <end position="356"/>
    </location>
</feature>
<feature type="transmembrane region" description="Helical" evidence="7">
    <location>
        <begin position="395"/>
        <end position="419"/>
    </location>
</feature>
<feature type="transmembrane region" description="Helical" evidence="7">
    <location>
        <begin position="289"/>
        <end position="313"/>
    </location>
</feature>
<dbReference type="GO" id="GO:0005886">
    <property type="term" value="C:plasma membrane"/>
    <property type="evidence" value="ECO:0007669"/>
    <property type="project" value="TreeGrafter"/>
</dbReference>
<name>A0A2N3NL31_9PEZI</name>
<dbReference type="Proteomes" id="UP000233524">
    <property type="component" value="Unassembled WGS sequence"/>
</dbReference>
<keyword evidence="9" id="KW-1185">Reference proteome</keyword>
<dbReference type="EMBL" id="NLAX01000002">
    <property type="protein sequence ID" value="PKS13150.1"/>
    <property type="molecule type" value="Genomic_DNA"/>
</dbReference>
<evidence type="ECO:0000256" key="6">
    <source>
        <dbReference type="SAM" id="MobiDB-lite"/>
    </source>
</evidence>
<dbReference type="GO" id="GO:0015205">
    <property type="term" value="F:nucleobase transmembrane transporter activity"/>
    <property type="evidence" value="ECO:0007669"/>
    <property type="project" value="TreeGrafter"/>
</dbReference>
<dbReference type="PANTHER" id="PTHR30618">
    <property type="entry name" value="NCS1 FAMILY PURINE/PYRIMIDINE TRANSPORTER"/>
    <property type="match status" value="1"/>
</dbReference>
<comment type="caution">
    <text evidence="8">The sequence shown here is derived from an EMBL/GenBank/DDBJ whole genome shotgun (WGS) entry which is preliminary data.</text>
</comment>
<reference evidence="8 9" key="1">
    <citation type="journal article" date="2017" name="G3 (Bethesda)">
        <title>First Draft Genome Sequence of the Pathogenic Fungus Lomentospora prolificans (Formerly Scedosporium prolificans).</title>
        <authorList>
            <person name="Luo R."/>
            <person name="Zimin A."/>
            <person name="Workman R."/>
            <person name="Fan Y."/>
            <person name="Pertea G."/>
            <person name="Grossman N."/>
            <person name="Wear M.P."/>
            <person name="Jia B."/>
            <person name="Miller H."/>
            <person name="Casadevall A."/>
            <person name="Timp W."/>
            <person name="Zhang S.X."/>
            <person name="Salzberg S.L."/>
        </authorList>
    </citation>
    <scope>NUCLEOTIDE SEQUENCE [LARGE SCALE GENOMIC DNA]</scope>
    <source>
        <strain evidence="8 9">JHH-5317</strain>
    </source>
</reference>
<keyword evidence="5 7" id="KW-0472">Membrane</keyword>
<dbReference type="OrthoDB" id="2018619at2759"/>
<evidence type="ECO:0000256" key="3">
    <source>
        <dbReference type="ARBA" id="ARBA00022692"/>
    </source>
</evidence>
<feature type="region of interest" description="Disordered" evidence="6">
    <location>
        <begin position="531"/>
        <end position="550"/>
    </location>
</feature>
<accession>A0A2N3NL31</accession>
<feature type="transmembrane region" description="Helical" evidence="7">
    <location>
        <begin position="84"/>
        <end position="103"/>
    </location>
</feature>
<protein>
    <submittedName>
        <fullName evidence="8">Uncharacterized protein</fullName>
    </submittedName>
</protein>
<feature type="transmembrane region" description="Helical" evidence="7">
    <location>
        <begin position="247"/>
        <end position="268"/>
    </location>
</feature>
<comment type="similarity">
    <text evidence="2">Belongs to the purine-cytosine permease (2.A.39) family.</text>
</comment>
<dbReference type="Pfam" id="PF02133">
    <property type="entry name" value="Transp_cyt_pur"/>
    <property type="match status" value="1"/>
</dbReference>